<dbReference type="RefSeq" id="WP_158081997.1">
    <property type="nucleotide sequence ID" value="NZ_MBTG01000005.1"/>
</dbReference>
<dbReference type="InterPro" id="IPR008979">
    <property type="entry name" value="Galactose-bd-like_sf"/>
</dbReference>
<dbReference type="InterPro" id="IPR035992">
    <property type="entry name" value="Ricin_B-like_lectins"/>
</dbReference>
<keyword evidence="1" id="KW-0378">Hydrolase</keyword>
<evidence type="ECO:0000313" key="3">
    <source>
        <dbReference type="EMBL" id="OPH59922.1"/>
    </source>
</evidence>
<dbReference type="AlphaFoldDB" id="A0A1V4HPP5"/>
<dbReference type="OrthoDB" id="9765222at2"/>
<dbReference type="InterPro" id="IPR011050">
    <property type="entry name" value="Pectin_lyase_fold/virulence"/>
</dbReference>
<dbReference type="PROSITE" id="PS50231">
    <property type="entry name" value="RICIN_B_LECTIN"/>
    <property type="match status" value="1"/>
</dbReference>
<dbReference type="Pfam" id="PF25275">
    <property type="entry name" value="Golvesin_C"/>
    <property type="match status" value="2"/>
</dbReference>
<evidence type="ECO:0000313" key="4">
    <source>
        <dbReference type="Proteomes" id="UP000190626"/>
    </source>
</evidence>
<evidence type="ECO:0000256" key="1">
    <source>
        <dbReference type="ARBA" id="ARBA00022801"/>
    </source>
</evidence>
<dbReference type="InterPro" id="IPR033803">
    <property type="entry name" value="CBD-like_Golvesin-Xly"/>
</dbReference>
<dbReference type="InterPro" id="IPR000772">
    <property type="entry name" value="Ricin_B_lectin"/>
</dbReference>
<dbReference type="STRING" id="1469647.BC351_18520"/>
<reference evidence="4" key="1">
    <citation type="submission" date="2016-07" db="EMBL/GenBank/DDBJ databases">
        <authorList>
            <person name="Florea S."/>
            <person name="Webb J.S."/>
            <person name="Jaromczyk J."/>
            <person name="Schardl C.L."/>
        </authorList>
    </citation>
    <scope>NUCLEOTIDE SEQUENCE [LARGE SCALE GENOMIC DNA]</scope>
    <source>
        <strain evidence="4">CY1</strain>
    </source>
</reference>
<feature type="domain" description="Ricin B lectin" evidence="2">
    <location>
        <begin position="857"/>
        <end position="994"/>
    </location>
</feature>
<dbReference type="Gene3D" id="2.160.20.10">
    <property type="entry name" value="Single-stranded right-handed beta-helix, Pectin lyase-like"/>
    <property type="match status" value="1"/>
</dbReference>
<dbReference type="PROSITE" id="PS00430">
    <property type="entry name" value="TONB_DEPENDENT_REC_1"/>
    <property type="match status" value="1"/>
</dbReference>
<dbReference type="Proteomes" id="UP000190626">
    <property type="component" value="Unassembled WGS sequence"/>
</dbReference>
<dbReference type="InterPro" id="IPR039448">
    <property type="entry name" value="Beta_helix"/>
</dbReference>
<protein>
    <recommendedName>
        <fullName evidence="2">Ricin B lectin domain-containing protein</fullName>
    </recommendedName>
</protein>
<dbReference type="InterPro" id="IPR012334">
    <property type="entry name" value="Pectin_lyas_fold"/>
</dbReference>
<dbReference type="PANTHER" id="PTHR36453">
    <property type="entry name" value="SECRETED PROTEIN-RELATED"/>
    <property type="match status" value="1"/>
</dbReference>
<dbReference type="SMART" id="SM00458">
    <property type="entry name" value="RICIN"/>
    <property type="match status" value="1"/>
</dbReference>
<dbReference type="PANTHER" id="PTHR36453:SF1">
    <property type="entry name" value="RIGHT HANDED BETA HELIX DOMAIN-CONTAINING PROTEIN"/>
    <property type="match status" value="1"/>
</dbReference>
<dbReference type="SMART" id="SM00710">
    <property type="entry name" value="PbH1"/>
    <property type="match status" value="6"/>
</dbReference>
<comment type="caution">
    <text evidence="3">The sequence shown here is derived from an EMBL/GenBank/DDBJ whole genome shotgun (WGS) entry which is preliminary data.</text>
</comment>
<name>A0A1V4HPP5_9BACL</name>
<dbReference type="SUPFAM" id="SSF49785">
    <property type="entry name" value="Galactose-binding domain-like"/>
    <property type="match status" value="1"/>
</dbReference>
<organism evidence="3 4">
    <name type="scientific">Paenibacillus ferrarius</name>
    <dbReference type="NCBI Taxonomy" id="1469647"/>
    <lineage>
        <taxon>Bacteria</taxon>
        <taxon>Bacillati</taxon>
        <taxon>Bacillota</taxon>
        <taxon>Bacilli</taxon>
        <taxon>Bacillales</taxon>
        <taxon>Paenibacillaceae</taxon>
        <taxon>Paenibacillus</taxon>
    </lineage>
</organism>
<dbReference type="InterPro" id="IPR010916">
    <property type="entry name" value="TonB_box_CS"/>
</dbReference>
<keyword evidence="4" id="KW-1185">Reference proteome</keyword>
<dbReference type="Gene3D" id="2.80.10.50">
    <property type="match status" value="2"/>
</dbReference>
<dbReference type="InterPro" id="IPR006626">
    <property type="entry name" value="PbH1"/>
</dbReference>
<dbReference type="Pfam" id="PF02018">
    <property type="entry name" value="CBM_4_9"/>
    <property type="match status" value="1"/>
</dbReference>
<dbReference type="InterPro" id="IPR003305">
    <property type="entry name" value="CenC_carb-bd"/>
</dbReference>
<dbReference type="Pfam" id="PF14200">
    <property type="entry name" value="RicinB_lectin_2"/>
    <property type="match status" value="1"/>
</dbReference>
<evidence type="ECO:0000259" key="2">
    <source>
        <dbReference type="SMART" id="SM00458"/>
    </source>
</evidence>
<dbReference type="Pfam" id="PF13229">
    <property type="entry name" value="Beta_helix"/>
    <property type="match status" value="1"/>
</dbReference>
<dbReference type="SUPFAM" id="SSF51126">
    <property type="entry name" value="Pectin lyase-like"/>
    <property type="match status" value="1"/>
</dbReference>
<dbReference type="EMBL" id="MBTG01000005">
    <property type="protein sequence ID" value="OPH59922.1"/>
    <property type="molecule type" value="Genomic_DNA"/>
</dbReference>
<gene>
    <name evidence="3" type="ORF">BC351_18520</name>
</gene>
<dbReference type="GO" id="GO:0016798">
    <property type="term" value="F:hydrolase activity, acting on glycosyl bonds"/>
    <property type="evidence" value="ECO:0007669"/>
    <property type="project" value="InterPro"/>
</dbReference>
<dbReference type="Gene3D" id="2.60.120.260">
    <property type="entry name" value="Galactose-binding domain-like"/>
    <property type="match status" value="1"/>
</dbReference>
<accession>A0A1V4HPP5</accession>
<sequence length="1129" mass="122363">MLKRAISGVMVVLLLLLGTVFGMPMTTQAAGNIYYVATTGSDSNSGTLSSPFKTIAKATSVMVAGDTCMIRGGTYREVIQPTKSGTAGNPITYKAYAGETVTVSATDKVTGWTLHSGNIYKAQMNWNLGMENQVFVNGELMHVAQYPNWTDTNVFNPGRANMDSGADLTIAYSGLNKPADYWKGGSVWIRGTWTAQTTTVTASSGNQITIAPLSSSDGRYTGPLAGREFFIFNLLSELDAEREWFYDSSTQAMYLWAPGGVNPSTLNVETKKRIYCIDLTGVSYVNIEGLNTFGGTIRMADNSSGNIVKEIDAKYISHRMNLQNAYEKDDTGVYVGGSNNTLRDSTFAYSSGNLIIVAGSDNKVINNLAHEANYMGTYNANIFIKGKRHLISYNTLYNAGRDLVQLQDVEAVIFEYNDLSLNGLLNHDCGGIYVTKEDGGKTEIRYNRIHDLTVYQDTGIYLDQHSHNFIIHHNTIWNTGFAAIKSSQPGNFVQIYDNMVDGIIKSVFGSAFNNDGYGTWIYNNVATDGYLIDGDAFRYGNTTVGYNQNLYPPAGQNLANPPNPTYAPSTLQNTNRVKNAFFDSSLDSWTKIGAPTAAFYSATYDPINIDNRETRSGYGSVQLGSGQTGVEQLITGLEPNTTYEYSAWARVPFGETVEIGVKEYGDATIYKNVYGNYPNWTRQKVQFKTGASHTSAKVYIWKSSSGASLCYGDDAGLIEINDTVPLIVDNGDPNYSEISGSWLDSSLTGYNGSTTRYAREGASAKWTAPITVARTYDVYMNKIIHSTSDTNTKVEVVHDGVTSAVYEDYSTGTPGWKYMGTYTMTPGQPNYVKVTRGNNSLRADAVKFVASNNSFDPAVFYKIVNKKSGKLLDVANSSSEPGAKAIQLGNLGGESKRWKIMYNGNDYSLVNKNSGMAVDVAGSAITSGAEVVQSPHYGIISQGWQIADAGNGYYKIINTNSGMVAAVKGGSTTDGAEIIQSPYSGNDSQLWNIVLDTGGDAQIVDNGDANYSEVSGSWVDSSVIGYNGSASRYSVSSGASAKWTAPITAGGTYEVFIYKTISSNSDTNTKVEVVHNGTTSTSYENYSTGTSGWKLIGTYTMTPGQSNYVKITRGTQTVRADAVKFVKVD</sequence>
<dbReference type="SUPFAM" id="SSF50370">
    <property type="entry name" value="Ricin B-like lectins"/>
    <property type="match status" value="1"/>
</dbReference>
<proteinExistence type="predicted"/>